<dbReference type="Pfam" id="PF13487">
    <property type="entry name" value="HD_5"/>
    <property type="match status" value="1"/>
</dbReference>
<organism evidence="5 6">
    <name type="scientific">Treponema vincentii ATCC 35580</name>
    <dbReference type="NCBI Taxonomy" id="596324"/>
    <lineage>
        <taxon>Bacteria</taxon>
        <taxon>Pseudomonadati</taxon>
        <taxon>Spirochaetota</taxon>
        <taxon>Spirochaetia</taxon>
        <taxon>Spirochaetales</taxon>
        <taxon>Treponemataceae</taxon>
        <taxon>Treponema</taxon>
    </lineage>
</organism>
<protein>
    <recommendedName>
        <fullName evidence="2">UPF0102 protein TREVI0001_2188</fullName>
    </recommendedName>
</protein>
<evidence type="ECO:0000256" key="3">
    <source>
        <dbReference type="SAM" id="MobiDB-lite"/>
    </source>
</evidence>
<evidence type="ECO:0000313" key="5">
    <source>
        <dbReference type="EMBL" id="EEV20610.1"/>
    </source>
</evidence>
<dbReference type="Pfam" id="PF02021">
    <property type="entry name" value="UPF0102"/>
    <property type="match status" value="1"/>
</dbReference>
<dbReference type="SUPFAM" id="SSF52980">
    <property type="entry name" value="Restriction endonuclease-like"/>
    <property type="match status" value="1"/>
</dbReference>
<sequence length="462" mass="52262">MDSLPDESEGAAGKSTKKQQEKKTAEHAVLQLPDILTHSELYTEYLAIILTLDVFLNDVKKRKPMPTRPVDGIALRLRNLIAADRPLVISFVLSAIIPEREMAKALVDTAILAETIANFMKLPEDYIDDIVLGALLHDCGMLKIPDTILKKKGTLSDTEMQTVAAHTVYGYKAVLSEFMYTERVAMLVLQHHERWDGKGYPNGLDKESIEIGARIIAAVDAFVAMTAQKAYRSALLGYDAMKTLLADKGRRFDYEIIKAMIQSIGVYPIGSIVLMNDTSIVRVVGVAPEAPLRPLIRVLIDETGHLYPNNKGKLIDLREYKNIFIVKAIDPSQYQQKKMTEERLGPAGEAFAAKWLERNGYSVIARNWRTRTGEIDIIAEKNETLIFFEVKTLPHTAFTDLDIIVGNRKQERICKTAKYFLLTHRKYNKMHIRFDVLVLPFDPRTTEEAEPVHLENAFEDYI</sequence>
<dbReference type="AlphaFoldDB" id="C8PPR7"/>
<dbReference type="HAMAP" id="MF_00048">
    <property type="entry name" value="UPF0102"/>
    <property type="match status" value="1"/>
</dbReference>
<proteinExistence type="inferred from homology"/>
<dbReference type="SMART" id="SM00471">
    <property type="entry name" value="HDc"/>
    <property type="match status" value="1"/>
</dbReference>
<evidence type="ECO:0000256" key="2">
    <source>
        <dbReference type="HAMAP-Rule" id="MF_00048"/>
    </source>
</evidence>
<comment type="similarity">
    <text evidence="1 2">Belongs to the UPF0102 family.</text>
</comment>
<dbReference type="InterPro" id="IPR003509">
    <property type="entry name" value="UPF0102_YraN-like"/>
</dbReference>
<feature type="region of interest" description="Disordered" evidence="3">
    <location>
        <begin position="1"/>
        <end position="24"/>
    </location>
</feature>
<reference evidence="5 6" key="1">
    <citation type="submission" date="2009-07" db="EMBL/GenBank/DDBJ databases">
        <authorList>
            <person name="Madupu R."/>
            <person name="Sebastian Y."/>
            <person name="Durkin A.S."/>
            <person name="Torralba M."/>
            <person name="Methe B."/>
            <person name="Sutton G.G."/>
            <person name="Strausberg R.L."/>
            <person name="Nelson K.E."/>
        </authorList>
    </citation>
    <scope>NUCLEOTIDE SEQUENCE [LARGE SCALE GENOMIC DNA]</scope>
    <source>
        <strain evidence="5 6">ATCC 35580</strain>
    </source>
</reference>
<dbReference type="SUPFAM" id="SSF109604">
    <property type="entry name" value="HD-domain/PDEase-like"/>
    <property type="match status" value="1"/>
</dbReference>
<dbReference type="Gene3D" id="3.40.1350.10">
    <property type="match status" value="1"/>
</dbReference>
<accession>C8PPR7</accession>
<dbReference type="eggNOG" id="COG0792">
    <property type="taxonomic scope" value="Bacteria"/>
</dbReference>
<dbReference type="InterPro" id="IPR003607">
    <property type="entry name" value="HD/PDEase_dom"/>
</dbReference>
<dbReference type="NCBIfam" id="TIGR00252">
    <property type="entry name" value="YraN family protein"/>
    <property type="match status" value="1"/>
</dbReference>
<name>C8PPR7_9SPIR</name>
<evidence type="ECO:0000256" key="1">
    <source>
        <dbReference type="ARBA" id="ARBA00006738"/>
    </source>
</evidence>
<dbReference type="Proteomes" id="UP000004509">
    <property type="component" value="Unassembled WGS sequence"/>
</dbReference>
<dbReference type="PANTHER" id="PTHR43155">
    <property type="entry name" value="CYCLIC DI-GMP PHOSPHODIESTERASE PA4108-RELATED"/>
    <property type="match status" value="1"/>
</dbReference>
<evidence type="ECO:0000313" key="6">
    <source>
        <dbReference type="Proteomes" id="UP000004509"/>
    </source>
</evidence>
<dbReference type="InterPro" id="IPR011856">
    <property type="entry name" value="tRNA_endonuc-like_dom_sf"/>
</dbReference>
<feature type="domain" description="HD-GYP" evidence="4">
    <location>
        <begin position="80"/>
        <end position="276"/>
    </location>
</feature>
<dbReference type="GO" id="GO:0003676">
    <property type="term" value="F:nucleic acid binding"/>
    <property type="evidence" value="ECO:0007669"/>
    <property type="project" value="InterPro"/>
</dbReference>
<dbReference type="InterPro" id="IPR037522">
    <property type="entry name" value="HD_GYP_dom"/>
</dbReference>
<gene>
    <name evidence="5" type="ORF">TREVI0001_2188</name>
</gene>
<dbReference type="EMBL" id="ACYH01000030">
    <property type="protein sequence ID" value="EEV20610.1"/>
    <property type="molecule type" value="Genomic_DNA"/>
</dbReference>
<dbReference type="eggNOG" id="COG2206">
    <property type="taxonomic scope" value="Bacteria"/>
</dbReference>
<dbReference type="InterPro" id="IPR011335">
    <property type="entry name" value="Restrct_endonuc-II-like"/>
</dbReference>
<dbReference type="PANTHER" id="PTHR43155:SF2">
    <property type="entry name" value="CYCLIC DI-GMP PHOSPHODIESTERASE PA4108"/>
    <property type="match status" value="1"/>
</dbReference>
<dbReference type="PROSITE" id="PS51832">
    <property type="entry name" value="HD_GYP"/>
    <property type="match status" value="1"/>
</dbReference>
<comment type="caution">
    <text evidence="5">The sequence shown here is derived from an EMBL/GenBank/DDBJ whole genome shotgun (WGS) entry which is preliminary data.</text>
</comment>
<evidence type="ECO:0000259" key="4">
    <source>
        <dbReference type="PROSITE" id="PS51832"/>
    </source>
</evidence>
<dbReference type="STRING" id="596324.TREVI0001_2188"/>
<dbReference type="Gene3D" id="1.10.3210.10">
    <property type="entry name" value="Hypothetical protein af1432"/>
    <property type="match status" value="1"/>
</dbReference>
<dbReference type="CDD" id="cd00077">
    <property type="entry name" value="HDc"/>
    <property type="match status" value="1"/>
</dbReference>